<keyword evidence="3 10" id="KW-0812">Transmembrane</keyword>
<feature type="transmembrane region" description="Helical" evidence="10">
    <location>
        <begin position="209"/>
        <end position="230"/>
    </location>
</feature>
<evidence type="ECO:0000256" key="5">
    <source>
        <dbReference type="ARBA" id="ARBA00023040"/>
    </source>
</evidence>
<proteinExistence type="predicted"/>
<name>A0ABM0JPB9_APLCA</name>
<protein>
    <submittedName>
        <fullName evidence="13">Uncharacterized protein LOC101854082</fullName>
    </submittedName>
</protein>
<dbReference type="PANTHER" id="PTHR24230">
    <property type="entry name" value="G-PROTEIN COUPLED RECEPTOR"/>
    <property type="match status" value="1"/>
</dbReference>
<keyword evidence="2" id="KW-1003">Cell membrane</keyword>
<evidence type="ECO:0000256" key="4">
    <source>
        <dbReference type="ARBA" id="ARBA00022989"/>
    </source>
</evidence>
<evidence type="ECO:0000256" key="2">
    <source>
        <dbReference type="ARBA" id="ARBA00022475"/>
    </source>
</evidence>
<evidence type="ECO:0000256" key="7">
    <source>
        <dbReference type="ARBA" id="ARBA00023170"/>
    </source>
</evidence>
<dbReference type="Gene3D" id="1.20.1070.10">
    <property type="entry name" value="Rhodopsin 7-helix transmembrane proteins"/>
    <property type="match status" value="1"/>
</dbReference>
<keyword evidence="6 10" id="KW-0472">Membrane</keyword>
<dbReference type="InterPro" id="IPR017452">
    <property type="entry name" value="GPCR_Rhodpsn_7TM"/>
</dbReference>
<dbReference type="Proteomes" id="UP000694888">
    <property type="component" value="Unplaced"/>
</dbReference>
<accession>A0ABM0JPB9</accession>
<evidence type="ECO:0000313" key="13">
    <source>
        <dbReference type="RefSeq" id="XP_005098383.2"/>
    </source>
</evidence>
<keyword evidence="4 10" id="KW-1133">Transmembrane helix</keyword>
<keyword evidence="5" id="KW-0297">G-protein coupled receptor</keyword>
<evidence type="ECO:0000313" key="12">
    <source>
        <dbReference type="Proteomes" id="UP000694888"/>
    </source>
</evidence>
<evidence type="ECO:0000259" key="11">
    <source>
        <dbReference type="PROSITE" id="PS50262"/>
    </source>
</evidence>
<feature type="domain" description="G-protein coupled receptors family 1 profile" evidence="11">
    <location>
        <begin position="45"/>
        <end position="354"/>
    </location>
</feature>
<feature type="transmembrane region" description="Helical" evidence="10">
    <location>
        <begin position="66"/>
        <end position="86"/>
    </location>
</feature>
<evidence type="ECO:0000256" key="3">
    <source>
        <dbReference type="ARBA" id="ARBA00022692"/>
    </source>
</evidence>
<keyword evidence="12" id="KW-1185">Reference proteome</keyword>
<feature type="transmembrane region" description="Helical" evidence="10">
    <location>
        <begin position="291"/>
        <end position="311"/>
    </location>
</feature>
<keyword evidence="8" id="KW-0807">Transducer</keyword>
<evidence type="ECO:0000256" key="6">
    <source>
        <dbReference type="ARBA" id="ARBA00023136"/>
    </source>
</evidence>
<reference evidence="13" key="1">
    <citation type="submission" date="2025-08" db="UniProtKB">
        <authorList>
            <consortium name="RefSeq"/>
        </authorList>
    </citation>
    <scope>IDENTIFICATION</scope>
</reference>
<dbReference type="Pfam" id="PF00001">
    <property type="entry name" value="7tm_1"/>
    <property type="match status" value="1"/>
</dbReference>
<dbReference type="GeneID" id="101854082"/>
<evidence type="ECO:0000256" key="1">
    <source>
        <dbReference type="ARBA" id="ARBA00004651"/>
    </source>
</evidence>
<dbReference type="SUPFAM" id="SSF81321">
    <property type="entry name" value="Family A G protein-coupled receptor-like"/>
    <property type="match status" value="1"/>
</dbReference>
<gene>
    <name evidence="13" type="primary">LOC101854082</name>
</gene>
<feature type="region of interest" description="Disordered" evidence="9">
    <location>
        <begin position="246"/>
        <end position="277"/>
    </location>
</feature>
<evidence type="ECO:0000256" key="9">
    <source>
        <dbReference type="SAM" id="MobiDB-lite"/>
    </source>
</evidence>
<feature type="transmembrane region" description="Helical" evidence="10">
    <location>
        <begin position="114"/>
        <end position="139"/>
    </location>
</feature>
<dbReference type="InterPro" id="IPR000276">
    <property type="entry name" value="GPCR_Rhodpsn"/>
</dbReference>
<dbReference type="RefSeq" id="XP_005098383.2">
    <property type="nucleotide sequence ID" value="XM_005098326.3"/>
</dbReference>
<sequence>MNFSVSLQPLAETGGRLVSDSDFQIASYLFRVVINPVSLTAGFIGNILNIFVFVKIGVRDSMTASFLALSVTDLAYTSVSIVTTALNEVGFSRLHWPFPVIPFMLSGAISWYKFLFYDVTVYITTYISVARCCCVTMPLKFKDTFTVRRTVVILAIIAVGNTALRVPVLVSYGLAWRTSPFSNSSMIFIWYADHWSSVQALHDLGSQTILSNACLFIVLICMVILIFKLVQASRFRRSMQITPGHGRECVENSPSVPPPSPVPAHRNGMKSRDNNIRSTTPTILNARELQIVKAVVLVAGLLLVSVLYSSVQALARRLVPQFDNDGRYRWLFAISNDVRSSLSYVNAGANPFIYLRFNAKYRAVVTGWIRRGSPKVSRK</sequence>
<feature type="transmembrane region" description="Helical" evidence="10">
    <location>
        <begin position="28"/>
        <end position="54"/>
    </location>
</feature>
<evidence type="ECO:0000256" key="10">
    <source>
        <dbReference type="SAM" id="Phobius"/>
    </source>
</evidence>
<dbReference type="PANTHER" id="PTHR24230:SF75">
    <property type="entry name" value="RELAXIN FAMILY PEPTIDE RECEPTOR 3"/>
    <property type="match status" value="1"/>
</dbReference>
<dbReference type="PROSITE" id="PS50262">
    <property type="entry name" value="G_PROTEIN_RECEP_F1_2"/>
    <property type="match status" value="1"/>
</dbReference>
<keyword evidence="7" id="KW-0675">Receptor</keyword>
<feature type="transmembrane region" description="Helical" evidence="10">
    <location>
        <begin position="151"/>
        <end position="175"/>
    </location>
</feature>
<comment type="subcellular location">
    <subcellularLocation>
        <location evidence="1">Cell membrane</location>
        <topology evidence="1">Multi-pass membrane protein</topology>
    </subcellularLocation>
</comment>
<evidence type="ECO:0000256" key="8">
    <source>
        <dbReference type="ARBA" id="ARBA00023224"/>
    </source>
</evidence>
<organism evidence="12 13">
    <name type="scientific">Aplysia californica</name>
    <name type="common">California sea hare</name>
    <dbReference type="NCBI Taxonomy" id="6500"/>
    <lineage>
        <taxon>Eukaryota</taxon>
        <taxon>Metazoa</taxon>
        <taxon>Spiralia</taxon>
        <taxon>Lophotrochozoa</taxon>
        <taxon>Mollusca</taxon>
        <taxon>Gastropoda</taxon>
        <taxon>Heterobranchia</taxon>
        <taxon>Euthyneura</taxon>
        <taxon>Tectipleura</taxon>
        <taxon>Aplysiida</taxon>
        <taxon>Aplysioidea</taxon>
        <taxon>Aplysiidae</taxon>
        <taxon>Aplysia</taxon>
    </lineage>
</organism>